<dbReference type="AlphaFoldDB" id="A0A251MUV4"/>
<protein>
    <recommendedName>
        <fullName evidence="13">Cytochrome P450</fullName>
    </recommendedName>
</protein>
<comment type="subcellular location">
    <subcellularLocation>
        <location evidence="2">Membrane</location>
    </subcellularLocation>
</comment>
<dbReference type="SUPFAM" id="SSF48264">
    <property type="entry name" value="Cytochrome P450"/>
    <property type="match status" value="1"/>
</dbReference>
<evidence type="ECO:0000256" key="3">
    <source>
        <dbReference type="ARBA" id="ARBA00010617"/>
    </source>
</evidence>
<dbReference type="InterPro" id="IPR036396">
    <property type="entry name" value="Cyt_P450_sf"/>
</dbReference>
<evidence type="ECO:0000256" key="6">
    <source>
        <dbReference type="ARBA" id="ARBA00023002"/>
    </source>
</evidence>
<gene>
    <name evidence="11" type="ORF">PRUPE_8G078500</name>
</gene>
<keyword evidence="8" id="KW-0503">Monooxygenase</keyword>
<dbReference type="GO" id="GO:0005506">
    <property type="term" value="F:iron ion binding"/>
    <property type="evidence" value="ECO:0007669"/>
    <property type="project" value="InterPro"/>
</dbReference>
<dbReference type="PANTHER" id="PTHR47943:SF2">
    <property type="entry name" value="CYTOCHROME P450"/>
    <property type="match status" value="1"/>
</dbReference>
<dbReference type="EMBL" id="CM007658">
    <property type="protein sequence ID" value="ONH90863.1"/>
    <property type="molecule type" value="Genomic_DNA"/>
</dbReference>
<keyword evidence="4" id="KW-0349">Heme</keyword>
<comment type="cofactor">
    <cofactor evidence="1">
        <name>heme</name>
        <dbReference type="ChEBI" id="CHEBI:30413"/>
    </cofactor>
</comment>
<dbReference type="STRING" id="3760.A0A251MUV4"/>
<proteinExistence type="inferred from homology"/>
<dbReference type="Gramene" id="ONH90863">
    <property type="protein sequence ID" value="ONH90863"/>
    <property type="gene ID" value="PRUPE_8G078500"/>
</dbReference>
<keyword evidence="12" id="KW-1185">Reference proteome</keyword>
<comment type="similarity">
    <text evidence="3">Belongs to the cytochrome P450 family.</text>
</comment>
<evidence type="ECO:0000313" key="12">
    <source>
        <dbReference type="Proteomes" id="UP000006882"/>
    </source>
</evidence>
<evidence type="ECO:0000313" key="11">
    <source>
        <dbReference type="EMBL" id="ONH90863.1"/>
    </source>
</evidence>
<keyword evidence="7" id="KW-0408">Iron</keyword>
<dbReference type="eggNOG" id="KOG0156">
    <property type="taxonomic scope" value="Eukaryota"/>
</dbReference>
<dbReference type="GO" id="GO:0004497">
    <property type="term" value="F:monooxygenase activity"/>
    <property type="evidence" value="ECO:0007669"/>
    <property type="project" value="UniProtKB-KW"/>
</dbReference>
<evidence type="ECO:0008006" key="13">
    <source>
        <dbReference type="Google" id="ProtNLM"/>
    </source>
</evidence>
<dbReference type="Gene3D" id="1.10.630.10">
    <property type="entry name" value="Cytochrome P450"/>
    <property type="match status" value="1"/>
</dbReference>
<reference evidence="11 12" key="1">
    <citation type="journal article" date="2013" name="Nat. Genet.">
        <title>The high-quality draft genome of peach (Prunus persica) identifies unique patterns of genetic diversity, domestication and genome evolution.</title>
        <authorList>
            <consortium name="International Peach Genome Initiative"/>
            <person name="Verde I."/>
            <person name="Abbott A.G."/>
            <person name="Scalabrin S."/>
            <person name="Jung S."/>
            <person name="Shu S."/>
            <person name="Marroni F."/>
            <person name="Zhebentyayeva T."/>
            <person name="Dettori M.T."/>
            <person name="Grimwood J."/>
            <person name="Cattonaro F."/>
            <person name="Zuccolo A."/>
            <person name="Rossini L."/>
            <person name="Jenkins J."/>
            <person name="Vendramin E."/>
            <person name="Meisel L.A."/>
            <person name="Decroocq V."/>
            <person name="Sosinski B."/>
            <person name="Prochnik S."/>
            <person name="Mitros T."/>
            <person name="Policriti A."/>
            <person name="Cipriani G."/>
            <person name="Dondini L."/>
            <person name="Ficklin S."/>
            <person name="Goodstein D.M."/>
            <person name="Xuan P."/>
            <person name="Del Fabbro C."/>
            <person name="Aramini V."/>
            <person name="Copetti D."/>
            <person name="Gonzalez S."/>
            <person name="Horner D.S."/>
            <person name="Falchi R."/>
            <person name="Lucas S."/>
            <person name="Mica E."/>
            <person name="Maldonado J."/>
            <person name="Lazzari B."/>
            <person name="Bielenberg D."/>
            <person name="Pirona R."/>
            <person name="Miculan M."/>
            <person name="Barakat A."/>
            <person name="Testolin R."/>
            <person name="Stella A."/>
            <person name="Tartarini S."/>
            <person name="Tonutti P."/>
            <person name="Arus P."/>
            <person name="Orellana A."/>
            <person name="Wells C."/>
            <person name="Main D."/>
            <person name="Vizzotto G."/>
            <person name="Silva H."/>
            <person name="Salamini F."/>
            <person name="Schmutz J."/>
            <person name="Morgante M."/>
            <person name="Rokhsar D.S."/>
        </authorList>
    </citation>
    <scope>NUCLEOTIDE SEQUENCE [LARGE SCALE GENOMIC DNA]</scope>
    <source>
        <strain evidence="12">cv. Nemared</strain>
    </source>
</reference>
<keyword evidence="6" id="KW-0560">Oxidoreductase</keyword>
<evidence type="ECO:0000256" key="1">
    <source>
        <dbReference type="ARBA" id="ARBA00001971"/>
    </source>
</evidence>
<evidence type="ECO:0000256" key="9">
    <source>
        <dbReference type="ARBA" id="ARBA00023136"/>
    </source>
</evidence>
<accession>A0A251MUV4</accession>
<evidence type="ECO:0000256" key="10">
    <source>
        <dbReference type="SAM" id="Phobius"/>
    </source>
</evidence>
<keyword evidence="5" id="KW-0479">Metal-binding</keyword>
<evidence type="ECO:0000256" key="8">
    <source>
        <dbReference type="ARBA" id="ARBA00023033"/>
    </source>
</evidence>
<organism evidence="11 12">
    <name type="scientific">Prunus persica</name>
    <name type="common">Peach</name>
    <name type="synonym">Amygdalus persica</name>
    <dbReference type="NCBI Taxonomy" id="3760"/>
    <lineage>
        <taxon>Eukaryota</taxon>
        <taxon>Viridiplantae</taxon>
        <taxon>Streptophyta</taxon>
        <taxon>Embryophyta</taxon>
        <taxon>Tracheophyta</taxon>
        <taxon>Spermatophyta</taxon>
        <taxon>Magnoliopsida</taxon>
        <taxon>eudicotyledons</taxon>
        <taxon>Gunneridae</taxon>
        <taxon>Pentapetalae</taxon>
        <taxon>rosids</taxon>
        <taxon>fabids</taxon>
        <taxon>Rosales</taxon>
        <taxon>Rosaceae</taxon>
        <taxon>Amygdaloideae</taxon>
        <taxon>Amygdaleae</taxon>
        <taxon>Prunus</taxon>
    </lineage>
</organism>
<keyword evidence="10" id="KW-0812">Transmembrane</keyword>
<evidence type="ECO:0000256" key="2">
    <source>
        <dbReference type="ARBA" id="ARBA00004370"/>
    </source>
</evidence>
<name>A0A251MUV4_PRUPE</name>
<evidence type="ECO:0000256" key="7">
    <source>
        <dbReference type="ARBA" id="ARBA00023004"/>
    </source>
</evidence>
<dbReference type="GO" id="GO:0016020">
    <property type="term" value="C:membrane"/>
    <property type="evidence" value="ECO:0007669"/>
    <property type="project" value="UniProtKB-SubCell"/>
</dbReference>
<dbReference type="Proteomes" id="UP000006882">
    <property type="component" value="Chromosome G8"/>
</dbReference>
<dbReference type="GO" id="GO:0016705">
    <property type="term" value="F:oxidoreductase activity, acting on paired donors, with incorporation or reduction of molecular oxygen"/>
    <property type="evidence" value="ECO:0007669"/>
    <property type="project" value="InterPro"/>
</dbReference>
<evidence type="ECO:0000256" key="4">
    <source>
        <dbReference type="ARBA" id="ARBA00022617"/>
    </source>
</evidence>
<dbReference type="PANTHER" id="PTHR47943">
    <property type="entry name" value="CYTOCHROME P450 93A3-LIKE"/>
    <property type="match status" value="1"/>
</dbReference>
<keyword evidence="9 10" id="KW-0472">Membrane</keyword>
<evidence type="ECO:0000256" key="5">
    <source>
        <dbReference type="ARBA" id="ARBA00022723"/>
    </source>
</evidence>
<keyword evidence="10" id="KW-1133">Transmembrane helix</keyword>
<sequence length="97" mass="10891">MLNHQPYSCVVELAMDWVGAILGLLALVYVLQAWLSKSKNKKKRLPPGPRGFPLFGNLHMLGEFPHWYLHRLAQKHGHHVSALRPCSCCCCLIPSGC</sequence>
<feature type="transmembrane region" description="Helical" evidence="10">
    <location>
        <begin position="17"/>
        <end position="35"/>
    </location>
</feature>
<dbReference type="GO" id="GO:0020037">
    <property type="term" value="F:heme binding"/>
    <property type="evidence" value="ECO:0007669"/>
    <property type="project" value="InterPro"/>
</dbReference>